<comment type="caution">
    <text evidence="1">The sequence shown here is derived from an EMBL/GenBank/DDBJ whole genome shotgun (WGS) entry which is preliminary data.</text>
</comment>
<reference evidence="1" key="1">
    <citation type="journal article" date="2020" name="mSystems">
        <title>Genome- and Community-Level Interaction Insights into Carbon Utilization and Element Cycling Functions of Hydrothermarchaeota in Hydrothermal Sediment.</title>
        <authorList>
            <person name="Zhou Z."/>
            <person name="Liu Y."/>
            <person name="Xu W."/>
            <person name="Pan J."/>
            <person name="Luo Z.H."/>
            <person name="Li M."/>
        </authorList>
    </citation>
    <scope>NUCLEOTIDE SEQUENCE [LARGE SCALE GENOMIC DNA]</scope>
    <source>
        <strain evidence="1">SpSt-1071</strain>
    </source>
</reference>
<accession>A0A7C5RE61</accession>
<gene>
    <name evidence="1" type="primary">fdhE</name>
    <name evidence="1" type="ORF">ENM28_02450</name>
</gene>
<organism evidence="1">
    <name type="scientific">Thermus caliditerrae</name>
    <dbReference type="NCBI Taxonomy" id="1330700"/>
    <lineage>
        <taxon>Bacteria</taxon>
        <taxon>Thermotogati</taxon>
        <taxon>Deinococcota</taxon>
        <taxon>Deinococci</taxon>
        <taxon>Thermales</taxon>
        <taxon>Thermaceae</taxon>
        <taxon>Thermus</taxon>
    </lineage>
</organism>
<dbReference type="Gene3D" id="3.90.1670.10">
    <property type="entry name" value="FdhE-like domain"/>
    <property type="match status" value="1"/>
</dbReference>
<evidence type="ECO:0000313" key="1">
    <source>
        <dbReference type="EMBL" id="HHM67576.1"/>
    </source>
</evidence>
<sequence length="212" mass="24100">MLYPEGGKPVETLEAVHRRLSELQRCREPWPEALKEALLDVHQAVEQVAPGLLSGVRLPTQDKLLQDAKRLRRGEVPEDPAYAFWLHQALRLISWPEEGDGGLQGEDWAERCPACGGFPDVGYLDAEGRRFHVCAFCDTSFRALRLACPYCGEARADHLVYYEEGPYRVYVCRSCGERFVVQDLRLKAELELPVLRARAAWYALAEEEDVEV</sequence>
<dbReference type="AlphaFoldDB" id="A0A7C5RE61"/>
<name>A0A7C5RE61_9DEIN</name>
<dbReference type="SUPFAM" id="SSF144020">
    <property type="entry name" value="FdhE-like"/>
    <property type="match status" value="1"/>
</dbReference>
<proteinExistence type="predicted"/>
<dbReference type="InterPro" id="IPR024064">
    <property type="entry name" value="FdhE-like_sf"/>
</dbReference>
<protein>
    <submittedName>
        <fullName evidence="1">Formate dehydrogenase accessory protein FdhE</fullName>
    </submittedName>
</protein>
<dbReference type="EMBL" id="DRXE01000086">
    <property type="protein sequence ID" value="HHM67576.1"/>
    <property type="molecule type" value="Genomic_DNA"/>
</dbReference>